<dbReference type="OrthoDB" id="9805588at2"/>
<evidence type="ECO:0000256" key="1">
    <source>
        <dbReference type="PIRSR" id="PIRSR016487-1"/>
    </source>
</evidence>
<name>A0A0L6JS82_9FIRM</name>
<evidence type="ECO:0000313" key="4">
    <source>
        <dbReference type="Proteomes" id="UP000036923"/>
    </source>
</evidence>
<dbReference type="EMBL" id="LGTC01000001">
    <property type="protein sequence ID" value="KNY28252.1"/>
    <property type="molecule type" value="Genomic_DNA"/>
</dbReference>
<dbReference type="InterPro" id="IPR012042">
    <property type="entry name" value="NeuTTM/CthTTM-like"/>
</dbReference>
<dbReference type="SMART" id="SM01118">
    <property type="entry name" value="CYTH"/>
    <property type="match status" value="1"/>
</dbReference>
<dbReference type="CDD" id="cd07891">
    <property type="entry name" value="CYTH-like_CthTTM-like_1"/>
    <property type="match status" value="1"/>
</dbReference>
<dbReference type="InterPro" id="IPR023577">
    <property type="entry name" value="CYTH_domain"/>
</dbReference>
<dbReference type="STRING" id="398512.Bccel_3526"/>
<feature type="active site" description="Proton acceptor" evidence="1">
    <location>
        <position position="29"/>
    </location>
</feature>
<dbReference type="Proteomes" id="UP000036923">
    <property type="component" value="Unassembled WGS sequence"/>
</dbReference>
<evidence type="ECO:0000313" key="3">
    <source>
        <dbReference type="EMBL" id="KNY28252.1"/>
    </source>
</evidence>
<reference evidence="4" key="1">
    <citation type="submission" date="2015-07" db="EMBL/GenBank/DDBJ databases">
        <title>Near-Complete Genome Sequence of the Cellulolytic Bacterium Bacteroides (Pseudobacteroides) cellulosolvens ATCC 35603.</title>
        <authorList>
            <person name="Dassa B."/>
            <person name="Utturkar S.M."/>
            <person name="Klingeman D.M."/>
            <person name="Hurt R.A."/>
            <person name="Keller M."/>
            <person name="Xu J."/>
            <person name="Reddy Y.H.K."/>
            <person name="Borovok I."/>
            <person name="Grinberg I.R."/>
            <person name="Lamed R."/>
            <person name="Zhivin O."/>
            <person name="Bayer E.A."/>
            <person name="Brown S.D."/>
        </authorList>
    </citation>
    <scope>NUCLEOTIDE SEQUENCE [LARGE SCALE GENOMIC DNA]</scope>
    <source>
        <strain evidence="4">DSM 2933</strain>
    </source>
</reference>
<sequence>MGSEIERKFLTQSNNYRNISEGVPYMQGYICSGKGKVVRVRVAGTKGYITIKGPHKGIKRAEYEYEIPLDDAKEMLENLCSKPLIEKDRFKVNYEGFVWEIDEFHGENEGLVVAEIELTDENQHFTTPEWIGKEVTGDSKYYNSSLIKNPYSKWNYV</sequence>
<dbReference type="PROSITE" id="PS51707">
    <property type="entry name" value="CYTH"/>
    <property type="match status" value="1"/>
</dbReference>
<dbReference type="RefSeq" id="WP_036944618.1">
    <property type="nucleotide sequence ID" value="NZ_JQKC01000033.1"/>
</dbReference>
<dbReference type="eggNOG" id="COG2954">
    <property type="taxonomic scope" value="Bacteria"/>
</dbReference>
<comment type="caution">
    <text evidence="3">The sequence shown here is derived from an EMBL/GenBank/DDBJ whole genome shotgun (WGS) entry which is preliminary data.</text>
</comment>
<proteinExistence type="predicted"/>
<evidence type="ECO:0000259" key="2">
    <source>
        <dbReference type="PROSITE" id="PS51707"/>
    </source>
</evidence>
<dbReference type="SUPFAM" id="SSF55154">
    <property type="entry name" value="CYTH-like phosphatases"/>
    <property type="match status" value="1"/>
</dbReference>
<keyword evidence="4" id="KW-1185">Reference proteome</keyword>
<dbReference type="InterPro" id="IPR033469">
    <property type="entry name" value="CYTH-like_dom_sf"/>
</dbReference>
<accession>A0A0L6JS82</accession>
<dbReference type="PANTHER" id="PTHR40114:SF1">
    <property type="entry name" value="SLR0698 PROTEIN"/>
    <property type="match status" value="1"/>
</dbReference>
<dbReference type="PANTHER" id="PTHR40114">
    <property type="entry name" value="SLR0698 PROTEIN"/>
    <property type="match status" value="1"/>
</dbReference>
<dbReference type="PIRSF" id="PIRSF016487">
    <property type="entry name" value="CYTH_UCP016487"/>
    <property type="match status" value="1"/>
</dbReference>
<dbReference type="Gene3D" id="2.40.320.10">
    <property type="entry name" value="Hypothetical Protein Pfu-838710-001"/>
    <property type="match status" value="1"/>
</dbReference>
<gene>
    <name evidence="3" type="ORF">Bccel_3526</name>
</gene>
<dbReference type="PATRIC" id="fig|398512.5.peg.3693"/>
<protein>
    <submittedName>
        <fullName evidence="3">Adenylate cyclase</fullName>
    </submittedName>
</protein>
<organism evidence="3 4">
    <name type="scientific">Pseudobacteroides cellulosolvens ATCC 35603 = DSM 2933</name>
    <dbReference type="NCBI Taxonomy" id="398512"/>
    <lineage>
        <taxon>Bacteria</taxon>
        <taxon>Bacillati</taxon>
        <taxon>Bacillota</taxon>
        <taxon>Clostridia</taxon>
        <taxon>Eubacteriales</taxon>
        <taxon>Oscillospiraceae</taxon>
        <taxon>Pseudobacteroides</taxon>
    </lineage>
</organism>
<feature type="domain" description="CYTH" evidence="2">
    <location>
        <begin position="2"/>
        <end position="148"/>
    </location>
</feature>
<dbReference type="AlphaFoldDB" id="A0A0L6JS82"/>
<dbReference type="Pfam" id="PF01928">
    <property type="entry name" value="CYTH"/>
    <property type="match status" value="1"/>
</dbReference>